<evidence type="ECO:0000256" key="1">
    <source>
        <dbReference type="SAM" id="Phobius"/>
    </source>
</evidence>
<feature type="transmembrane region" description="Helical" evidence="1">
    <location>
        <begin position="21"/>
        <end position="43"/>
    </location>
</feature>
<dbReference type="Proteomes" id="UP000683559">
    <property type="component" value="Chromosome"/>
</dbReference>
<organism evidence="2 3">
    <name type="scientific">Geomonas subterranea</name>
    <dbReference type="NCBI Taxonomy" id="2847989"/>
    <lineage>
        <taxon>Bacteria</taxon>
        <taxon>Pseudomonadati</taxon>
        <taxon>Thermodesulfobacteriota</taxon>
        <taxon>Desulfuromonadia</taxon>
        <taxon>Geobacterales</taxon>
        <taxon>Geobacteraceae</taxon>
        <taxon>Geomonas</taxon>
    </lineage>
</organism>
<dbReference type="EMBL" id="CP077683">
    <property type="protein sequence ID" value="QXE92776.1"/>
    <property type="molecule type" value="Genomic_DNA"/>
</dbReference>
<keyword evidence="1" id="KW-0472">Membrane</keyword>
<keyword evidence="1" id="KW-1133">Transmembrane helix</keyword>
<reference evidence="2 3" key="1">
    <citation type="submission" date="2021-06" db="EMBL/GenBank/DDBJ databases">
        <title>Gemonas diversity in paddy soil.</title>
        <authorList>
            <person name="Liu G."/>
        </authorList>
    </citation>
    <scope>NUCLEOTIDE SEQUENCE [LARGE SCALE GENOMIC DNA]</scope>
    <source>
        <strain evidence="2 3">RG2</strain>
    </source>
</reference>
<sequence>MRSLPLYTPLYTAMRAALKQAHMLSSAILAGSGASLLYLLHIYTTSSQRIEAAVLNQSTIELVQYLVLPSAGFSIATGAFICLAEHRAVFSCLYMKTKALNACTMVTIGAFVYFGLGNLAAAASDVRGVSIAGRVFQAEELLGVTNLLAAVFMGTLLFVLYNVVHRPCADAGGCKLCSCNGGRGDEADASFSDPSDAQ</sequence>
<feature type="transmembrane region" description="Helical" evidence="1">
    <location>
        <begin position="63"/>
        <end position="83"/>
    </location>
</feature>
<keyword evidence="1" id="KW-0812">Transmembrane</keyword>
<keyword evidence="3" id="KW-1185">Reference proteome</keyword>
<gene>
    <name evidence="2" type="ORF">KP001_09755</name>
</gene>
<accession>A0ABX8LP86</accession>
<protein>
    <submittedName>
        <fullName evidence="2">Uncharacterized protein</fullName>
    </submittedName>
</protein>
<name>A0ABX8LP86_9BACT</name>
<proteinExistence type="predicted"/>
<feature type="transmembrane region" description="Helical" evidence="1">
    <location>
        <begin position="99"/>
        <end position="121"/>
    </location>
</feature>
<dbReference type="RefSeq" id="WP_217289321.1">
    <property type="nucleotide sequence ID" value="NZ_CP077683.1"/>
</dbReference>
<evidence type="ECO:0000313" key="3">
    <source>
        <dbReference type="Proteomes" id="UP000683559"/>
    </source>
</evidence>
<evidence type="ECO:0000313" key="2">
    <source>
        <dbReference type="EMBL" id="QXE92776.1"/>
    </source>
</evidence>
<feature type="transmembrane region" description="Helical" evidence="1">
    <location>
        <begin position="141"/>
        <end position="161"/>
    </location>
</feature>